<dbReference type="InterPro" id="IPR036291">
    <property type="entry name" value="NAD(P)-bd_dom_sf"/>
</dbReference>
<gene>
    <name evidence="4" type="ORF">HNY73_007980</name>
</gene>
<dbReference type="GO" id="GO:0051287">
    <property type="term" value="F:NAD binding"/>
    <property type="evidence" value="ECO:0007669"/>
    <property type="project" value="InterPro"/>
</dbReference>
<organism evidence="4 5">
    <name type="scientific">Argiope bruennichi</name>
    <name type="common">Wasp spider</name>
    <name type="synonym">Aranea bruennichi</name>
    <dbReference type="NCBI Taxonomy" id="94029"/>
    <lineage>
        <taxon>Eukaryota</taxon>
        <taxon>Metazoa</taxon>
        <taxon>Ecdysozoa</taxon>
        <taxon>Arthropoda</taxon>
        <taxon>Chelicerata</taxon>
        <taxon>Arachnida</taxon>
        <taxon>Araneae</taxon>
        <taxon>Araneomorphae</taxon>
        <taxon>Entelegynae</taxon>
        <taxon>Araneoidea</taxon>
        <taxon>Araneidae</taxon>
        <taxon>Argiope</taxon>
    </lineage>
</organism>
<dbReference type="PANTHER" id="PTHR43333:SF1">
    <property type="entry name" value="D-ISOMER SPECIFIC 2-HYDROXYACID DEHYDROGENASE NAD-BINDING DOMAIN-CONTAINING PROTEIN"/>
    <property type="match status" value="1"/>
</dbReference>
<dbReference type="EMBL" id="JABXBU010000015">
    <property type="protein sequence ID" value="KAF8786237.1"/>
    <property type="molecule type" value="Genomic_DNA"/>
</dbReference>
<evidence type="ECO:0000313" key="4">
    <source>
        <dbReference type="EMBL" id="KAF8786237.1"/>
    </source>
</evidence>
<comment type="caution">
    <text evidence="4">The sequence shown here is derived from an EMBL/GenBank/DDBJ whole genome shotgun (WGS) entry which is preliminary data.</text>
</comment>
<keyword evidence="1" id="KW-0560">Oxidoreductase</keyword>
<evidence type="ECO:0000256" key="1">
    <source>
        <dbReference type="ARBA" id="ARBA00023002"/>
    </source>
</evidence>
<dbReference type="Pfam" id="PF02826">
    <property type="entry name" value="2-Hacid_dh_C"/>
    <property type="match status" value="1"/>
</dbReference>
<protein>
    <submittedName>
        <fullName evidence="4">Glyoxylate/hydroxypyruvate reductase A like protein</fullName>
    </submittedName>
</protein>
<dbReference type="OrthoDB" id="298012at2759"/>
<evidence type="ECO:0000313" key="5">
    <source>
        <dbReference type="Proteomes" id="UP000807504"/>
    </source>
</evidence>
<keyword evidence="5" id="KW-1185">Reference proteome</keyword>
<evidence type="ECO:0000256" key="2">
    <source>
        <dbReference type="ARBA" id="ARBA00023027"/>
    </source>
</evidence>
<reference evidence="4" key="2">
    <citation type="submission" date="2020-06" db="EMBL/GenBank/DDBJ databases">
        <authorList>
            <person name="Sheffer M."/>
        </authorList>
    </citation>
    <scope>NUCLEOTIDE SEQUENCE</scope>
</reference>
<name>A0A8T0F561_ARGBR</name>
<reference evidence="4" key="1">
    <citation type="journal article" date="2020" name="bioRxiv">
        <title>Chromosome-level reference genome of the European wasp spider Argiope bruennichi: a resource for studies on range expansion and evolutionary adaptation.</title>
        <authorList>
            <person name="Sheffer M.M."/>
            <person name="Hoppe A."/>
            <person name="Krehenwinkel H."/>
            <person name="Uhl G."/>
            <person name="Kuss A.W."/>
            <person name="Jensen L."/>
            <person name="Jensen C."/>
            <person name="Gillespie R.G."/>
            <person name="Hoff K.J."/>
            <person name="Prost S."/>
        </authorList>
    </citation>
    <scope>NUCLEOTIDE SEQUENCE</scope>
</reference>
<accession>A0A8T0F561</accession>
<dbReference type="Gene3D" id="3.40.50.720">
    <property type="entry name" value="NAD(P)-binding Rossmann-like Domain"/>
    <property type="match status" value="2"/>
</dbReference>
<dbReference type="GO" id="GO:0016491">
    <property type="term" value="F:oxidoreductase activity"/>
    <property type="evidence" value="ECO:0007669"/>
    <property type="project" value="UniProtKB-KW"/>
</dbReference>
<dbReference type="OMA" id="FWTAWGL"/>
<dbReference type="PANTHER" id="PTHR43333">
    <property type="entry name" value="2-HACID_DH_C DOMAIN-CONTAINING PROTEIN"/>
    <property type="match status" value="1"/>
</dbReference>
<dbReference type="InterPro" id="IPR006140">
    <property type="entry name" value="D-isomer_DH_NAD-bd"/>
</dbReference>
<sequence length="337" mass="38072">MDNNFPNIYLVSKFPNIAEHLKNFLPKESNLIVVPLTDQVKRWDKSIKLSDEGKVLIKDAEVLIMDCTYLSEMLYSLPNAKWIQTTWAGLELLMGSVDRTKPPPNFTLTRYVDPYFGELMSNYVIAQIINIERGFYVYHDAQKTATWSRPFFPDFRVLSDLTIGVLGAGKLGASVSSLLKKAGCSVLVFVRSSRSDGPTNNYDEVTTELNDVLEKCDYLVNVLPSTPETEGLLDGDVLKNCQKKPIFMNIGRGDIIKDSSIIKALKAGWISKAILDVFEVEPLPPDNPLWNTPEVYITPHIGAIPRIEGIAKFIAQNYMRYVKKEPLLNEVDWKKGY</sequence>
<dbReference type="SUPFAM" id="SSF51735">
    <property type="entry name" value="NAD(P)-binding Rossmann-fold domains"/>
    <property type="match status" value="1"/>
</dbReference>
<keyword evidence="2" id="KW-0520">NAD</keyword>
<dbReference type="AlphaFoldDB" id="A0A8T0F561"/>
<dbReference type="FunFam" id="3.40.50.720:FF:000363">
    <property type="entry name" value="D-isomer specific 2-hydroxyacid dehydrogenase"/>
    <property type="match status" value="1"/>
</dbReference>
<evidence type="ECO:0000259" key="3">
    <source>
        <dbReference type="Pfam" id="PF02826"/>
    </source>
</evidence>
<feature type="domain" description="D-isomer specific 2-hydroxyacid dehydrogenase NAD-binding" evidence="3">
    <location>
        <begin position="126"/>
        <end position="302"/>
    </location>
</feature>
<dbReference type="Proteomes" id="UP000807504">
    <property type="component" value="Unassembled WGS sequence"/>
</dbReference>
<proteinExistence type="predicted"/>
<dbReference type="CDD" id="cd05300">
    <property type="entry name" value="2-Hacid_dh_1"/>
    <property type="match status" value="1"/>
</dbReference>